<evidence type="ECO:0000313" key="2">
    <source>
        <dbReference type="Proteomes" id="UP000034951"/>
    </source>
</evidence>
<protein>
    <submittedName>
        <fullName evidence="1">Uncharacterized protein</fullName>
    </submittedName>
</protein>
<reference evidence="1 2" key="1">
    <citation type="journal article" date="2015" name="Nature">
        <title>rRNA introns, odd ribosomes, and small enigmatic genomes across a large radiation of phyla.</title>
        <authorList>
            <person name="Brown C.T."/>
            <person name="Hug L.A."/>
            <person name="Thomas B.C."/>
            <person name="Sharon I."/>
            <person name="Castelle C.J."/>
            <person name="Singh A."/>
            <person name="Wilkins M.J."/>
            <person name="Williams K.H."/>
            <person name="Banfield J.F."/>
        </authorList>
    </citation>
    <scope>NUCLEOTIDE SEQUENCE [LARGE SCALE GENOMIC DNA]</scope>
</reference>
<comment type="caution">
    <text evidence="1">The sequence shown here is derived from an EMBL/GenBank/DDBJ whole genome shotgun (WGS) entry which is preliminary data.</text>
</comment>
<accession>A0A0G0ZD63</accession>
<proteinExistence type="predicted"/>
<organism evidence="1 2">
    <name type="scientific">Candidatus Azambacteria bacterium GW2011_GWA1_42_19</name>
    <dbReference type="NCBI Taxonomy" id="1618609"/>
    <lineage>
        <taxon>Bacteria</taxon>
        <taxon>Candidatus Azamiibacteriota</taxon>
    </lineage>
</organism>
<name>A0A0G0ZD63_9BACT</name>
<dbReference type="AlphaFoldDB" id="A0A0G0ZD63"/>
<dbReference type="Proteomes" id="UP000034951">
    <property type="component" value="Unassembled WGS sequence"/>
</dbReference>
<dbReference type="EMBL" id="LCDE01000001">
    <property type="protein sequence ID" value="KKS46609.1"/>
    <property type="molecule type" value="Genomic_DNA"/>
</dbReference>
<gene>
    <name evidence="1" type="ORF">UV10_C0001G0066</name>
</gene>
<evidence type="ECO:0000313" key="1">
    <source>
        <dbReference type="EMBL" id="KKS46609.1"/>
    </source>
</evidence>
<sequence>MADSLKNQVLCSVFACLADQIMSRGKTSESFAAIIILLKNMKPEQPVVDFVAKKYLEIFRNNRDFPARHNIDALDAATRVIDFAASAAVVEEVIRETAKMGWYGRIEDMAKRLLNRGLTEQEMRWLVDSYLDHKGTQSNSAEETLCELARKYLKPQEARNVEIRLQKFRRAFESDPL</sequence>